<keyword evidence="9" id="KW-1185">Reference proteome</keyword>
<dbReference type="InterPro" id="IPR010541">
    <property type="entry name" value="Prp3_C"/>
</dbReference>
<feature type="non-terminal residue" evidence="8">
    <location>
        <position position="1"/>
    </location>
</feature>
<sequence length="420" mass="48434">RGGLATALHPALQDDSLLLASKKRSAKSRFATTMANQKPQEPTQVPKRKQLELLNGVEGFSDTTKNPYYDAKLGGRDLSRPVNRRAKVLQFNPHGKFIEQANEIRREQELKAIRAQQAAEARKAGLEDDFDMSSRLIKKPEPPVVEWWDKPFLQEATDQSTEPLLNESAVTNMVQHPIPIPAPVDLNAPEPKGIMYTKREHKKMRNQDRTAKRKDTQDKQRLGLIPPEPPKVKLSNMMTLYAEEAALDPTKMEQKVRAQMAERRDRHERDNIERMLTKEEKAEKARIKLEEDAARGIHGCAWRVETLASRYVRKRIDDNAHQCALTGVVVLNPRFNLVYIEGGQKSVKFFQKLMENRIAWTEPPRNAMQVDDNEDDPERPDYENNRCTRIWEGELKTRTRRAFLYKKCPTDVEVKDALRD</sequence>
<dbReference type="InterPro" id="IPR013881">
    <property type="entry name" value="Pre-mRNA_splic_Prp3_dom"/>
</dbReference>
<comment type="caution">
    <text evidence="8">The sequence shown here is derived from an EMBL/GenBank/DDBJ whole genome shotgun (WGS) entry which is preliminary data.</text>
</comment>
<name>A0A1Y2F4B6_PROLT</name>
<feature type="compositionally biased region" description="Basic and acidic residues" evidence="5">
    <location>
        <begin position="205"/>
        <end position="221"/>
    </location>
</feature>
<dbReference type="InterPro" id="IPR027104">
    <property type="entry name" value="Prp3"/>
</dbReference>
<dbReference type="GO" id="GO:0046540">
    <property type="term" value="C:U4/U6 x U5 tri-snRNP complex"/>
    <property type="evidence" value="ECO:0007669"/>
    <property type="project" value="InterPro"/>
</dbReference>
<feature type="region of interest" description="Disordered" evidence="5">
    <location>
        <begin position="201"/>
        <end position="230"/>
    </location>
</feature>
<evidence type="ECO:0000259" key="6">
    <source>
        <dbReference type="Pfam" id="PF06544"/>
    </source>
</evidence>
<reference evidence="8 9" key="1">
    <citation type="submission" date="2016-07" db="EMBL/GenBank/DDBJ databases">
        <title>Pervasive Adenine N6-methylation of Active Genes in Fungi.</title>
        <authorList>
            <consortium name="DOE Joint Genome Institute"/>
            <person name="Mondo S.J."/>
            <person name="Dannebaum R.O."/>
            <person name="Kuo R.C."/>
            <person name="Labutti K."/>
            <person name="Haridas S."/>
            <person name="Kuo A."/>
            <person name="Salamov A."/>
            <person name="Ahrendt S.R."/>
            <person name="Lipzen A."/>
            <person name="Sullivan W."/>
            <person name="Andreopoulos W.B."/>
            <person name="Clum A."/>
            <person name="Lindquist E."/>
            <person name="Daum C."/>
            <person name="Ramamoorthy G.K."/>
            <person name="Gryganskyi A."/>
            <person name="Culley D."/>
            <person name="Magnuson J.K."/>
            <person name="James T.Y."/>
            <person name="O'Malley M.A."/>
            <person name="Stajich J.E."/>
            <person name="Spatafora J.W."/>
            <person name="Visel A."/>
            <person name="Grigoriev I.V."/>
        </authorList>
    </citation>
    <scope>NUCLEOTIDE SEQUENCE [LARGE SCALE GENOMIC DNA]</scope>
    <source>
        <strain evidence="8 9">12-1054</strain>
    </source>
</reference>
<dbReference type="Proteomes" id="UP000193685">
    <property type="component" value="Unassembled WGS sequence"/>
</dbReference>
<dbReference type="Pfam" id="PF06544">
    <property type="entry name" value="Prp3_C"/>
    <property type="match status" value="1"/>
</dbReference>
<comment type="subcellular location">
    <subcellularLocation>
        <location evidence="1">Nucleus</location>
    </subcellularLocation>
</comment>
<evidence type="ECO:0000256" key="5">
    <source>
        <dbReference type="SAM" id="MobiDB-lite"/>
    </source>
</evidence>
<gene>
    <name evidence="8" type="ORF">BCR37DRAFT_331690</name>
</gene>
<evidence type="ECO:0000256" key="1">
    <source>
        <dbReference type="ARBA" id="ARBA00004123"/>
    </source>
</evidence>
<dbReference type="AlphaFoldDB" id="A0A1Y2F4B6"/>
<evidence type="ECO:0000256" key="3">
    <source>
        <dbReference type="ARBA" id="ARBA00023187"/>
    </source>
</evidence>
<dbReference type="Pfam" id="PF08572">
    <property type="entry name" value="PRP3"/>
    <property type="match status" value="1"/>
</dbReference>
<keyword evidence="3" id="KW-0508">mRNA splicing</keyword>
<dbReference type="GO" id="GO:0000398">
    <property type="term" value="P:mRNA splicing, via spliceosome"/>
    <property type="evidence" value="ECO:0007669"/>
    <property type="project" value="InterPro"/>
</dbReference>
<evidence type="ECO:0000313" key="8">
    <source>
        <dbReference type="EMBL" id="ORY77785.1"/>
    </source>
</evidence>
<protein>
    <submittedName>
        <fullName evidence="8">Pre-mRNA processing factor 3-domain-containing protein</fullName>
    </submittedName>
</protein>
<accession>A0A1Y2F4B6</accession>
<dbReference type="EMBL" id="MCFI01000019">
    <property type="protein sequence ID" value="ORY77785.1"/>
    <property type="molecule type" value="Genomic_DNA"/>
</dbReference>
<dbReference type="STRING" id="56484.A0A1Y2F4B6"/>
<dbReference type="PANTHER" id="PTHR14212">
    <property type="entry name" value="U4/U6-ASSOCIATED RNA SPLICING FACTOR-RELATED"/>
    <property type="match status" value="1"/>
</dbReference>
<evidence type="ECO:0000259" key="7">
    <source>
        <dbReference type="Pfam" id="PF08572"/>
    </source>
</evidence>
<feature type="non-terminal residue" evidence="8">
    <location>
        <position position="420"/>
    </location>
</feature>
<evidence type="ECO:0000313" key="9">
    <source>
        <dbReference type="Proteomes" id="UP000193685"/>
    </source>
</evidence>
<dbReference type="RefSeq" id="XP_040723170.1">
    <property type="nucleotide sequence ID" value="XM_040867032.1"/>
</dbReference>
<keyword evidence="4" id="KW-0539">Nucleus</keyword>
<dbReference type="PANTHER" id="PTHR14212:SF0">
    <property type="entry name" value="U4_U6 SMALL NUCLEAR RIBONUCLEOPROTEIN PRP3"/>
    <property type="match status" value="1"/>
</dbReference>
<proteinExistence type="predicted"/>
<dbReference type="OrthoDB" id="10264544at2759"/>
<feature type="domain" description="Pre-mRNA-splicing factor 3" evidence="7">
    <location>
        <begin position="66"/>
        <end position="277"/>
    </location>
</feature>
<evidence type="ECO:0000256" key="4">
    <source>
        <dbReference type="ARBA" id="ARBA00023242"/>
    </source>
</evidence>
<dbReference type="OMA" id="CVMHPRF"/>
<dbReference type="CDD" id="cd24162">
    <property type="entry name" value="Prp3_C"/>
    <property type="match status" value="1"/>
</dbReference>
<keyword evidence="2" id="KW-0507">mRNA processing</keyword>
<dbReference type="GeneID" id="63783631"/>
<evidence type="ECO:0000256" key="2">
    <source>
        <dbReference type="ARBA" id="ARBA00022664"/>
    </source>
</evidence>
<feature type="domain" description="Small nuclear ribonucleoprotein Prp3 C-terminal" evidence="6">
    <location>
        <begin position="302"/>
        <end position="419"/>
    </location>
</feature>
<organism evidence="8 9">
    <name type="scientific">Protomyces lactucae-debilis</name>
    <dbReference type="NCBI Taxonomy" id="2754530"/>
    <lineage>
        <taxon>Eukaryota</taxon>
        <taxon>Fungi</taxon>
        <taxon>Dikarya</taxon>
        <taxon>Ascomycota</taxon>
        <taxon>Taphrinomycotina</taxon>
        <taxon>Taphrinomycetes</taxon>
        <taxon>Taphrinales</taxon>
        <taxon>Protomycetaceae</taxon>
        <taxon>Protomyces</taxon>
    </lineage>
</organism>